<accession>A0A0H3G4P2</accession>
<sequence length="258" mass="29121">MLIDSHCHLNYPGMLEKQPEILQRARQSGVTGMVNVATKESEWEPIIATAEREKDVWAAIGIHPNEAAAHENMTSQRLIEAADHPRVVAIGESGLDYFYGENDFDQQKASFREHIMAARETGLPLIVHTRDAEEDTASIIEEEMAKAPFKGLIHCFTASRSLAERMLKLGFYISISGIITFKNAEDLRQTVKDLPLDHLMVETDSPFLAPVPHRGKKGEPAFVADTAHFLSRMFDMEYEAFTDMTSRNFLKLFDKVKL</sequence>
<dbReference type="GO" id="GO:0004536">
    <property type="term" value="F:DNA nuclease activity"/>
    <property type="evidence" value="ECO:0007669"/>
    <property type="project" value="InterPro"/>
</dbReference>
<keyword evidence="3 5" id="KW-0378">Hydrolase</keyword>
<evidence type="ECO:0000256" key="4">
    <source>
        <dbReference type="PIRSR" id="PIRSR005902-1"/>
    </source>
</evidence>
<dbReference type="CDD" id="cd01310">
    <property type="entry name" value="TatD_DNAse"/>
    <property type="match status" value="1"/>
</dbReference>
<dbReference type="PROSITE" id="PS01137">
    <property type="entry name" value="TATD_1"/>
    <property type="match status" value="1"/>
</dbReference>
<gene>
    <name evidence="5" type="ordered locus">Zmob_0227</name>
</gene>
<dbReference type="HOGENOM" id="CLU_031506_4_2_5"/>
<proteinExistence type="inferred from homology"/>
<dbReference type="FunFam" id="3.20.20.140:FF:000005">
    <property type="entry name" value="TatD family hydrolase"/>
    <property type="match status" value="1"/>
</dbReference>
<protein>
    <submittedName>
        <fullName evidence="5">Hydrolase, TatD family</fullName>
    </submittedName>
</protein>
<dbReference type="PIRSF" id="PIRSF005902">
    <property type="entry name" value="DNase_TatD"/>
    <property type="match status" value="1"/>
</dbReference>
<dbReference type="eggNOG" id="COG0084">
    <property type="taxonomic scope" value="Bacteria"/>
</dbReference>
<keyword evidence="2 4" id="KW-0479">Metal-binding</keyword>
<dbReference type="PANTHER" id="PTHR46124">
    <property type="entry name" value="D-AMINOACYL-TRNA DEACYLASE"/>
    <property type="match status" value="1"/>
</dbReference>
<dbReference type="GO" id="GO:0046872">
    <property type="term" value="F:metal ion binding"/>
    <property type="evidence" value="ECO:0007669"/>
    <property type="project" value="UniProtKB-KW"/>
</dbReference>
<dbReference type="InterPro" id="IPR032466">
    <property type="entry name" value="Metal_Hydrolase"/>
</dbReference>
<evidence type="ECO:0000256" key="1">
    <source>
        <dbReference type="ARBA" id="ARBA00009275"/>
    </source>
</evidence>
<dbReference type="InterPro" id="IPR001130">
    <property type="entry name" value="TatD-like"/>
</dbReference>
<dbReference type="NCBIfam" id="TIGR00010">
    <property type="entry name" value="YchF/TatD family DNA exonuclease"/>
    <property type="match status" value="1"/>
</dbReference>
<evidence type="ECO:0000313" key="5">
    <source>
        <dbReference type="EMBL" id="AEH62079.1"/>
    </source>
</evidence>
<feature type="binding site" evidence="4">
    <location>
        <position position="154"/>
    </location>
    <ligand>
        <name>a divalent metal cation</name>
        <dbReference type="ChEBI" id="CHEBI:60240"/>
        <label>2</label>
    </ligand>
</feature>
<feature type="binding site" evidence="4">
    <location>
        <position position="92"/>
    </location>
    <ligand>
        <name>a divalent metal cation</name>
        <dbReference type="ChEBI" id="CHEBI:60240"/>
        <label>1</label>
    </ligand>
</feature>
<dbReference type="OrthoDB" id="9810005at2"/>
<feature type="binding site" evidence="4">
    <location>
        <position position="128"/>
    </location>
    <ligand>
        <name>a divalent metal cation</name>
        <dbReference type="ChEBI" id="CHEBI:60240"/>
        <label>2</label>
    </ligand>
</feature>
<dbReference type="EMBL" id="CP002850">
    <property type="protein sequence ID" value="AEH62079.1"/>
    <property type="molecule type" value="Genomic_DNA"/>
</dbReference>
<evidence type="ECO:0000256" key="2">
    <source>
        <dbReference type="ARBA" id="ARBA00022723"/>
    </source>
</evidence>
<dbReference type="PROSITE" id="PS01091">
    <property type="entry name" value="TATD_3"/>
    <property type="match status" value="1"/>
</dbReference>
<evidence type="ECO:0000313" key="6">
    <source>
        <dbReference type="Proteomes" id="UP000001494"/>
    </source>
</evidence>
<dbReference type="PANTHER" id="PTHR46124:SF2">
    <property type="entry name" value="D-AMINOACYL-TRNA DEACYLASE"/>
    <property type="match status" value="1"/>
</dbReference>
<reference evidence="5 6" key="1">
    <citation type="journal article" date="2011" name="J. Bacteriol.">
        <title>Genome sequence of the ethanol-producing Zymomonas mobilis subsp. mobilis lectotype strain ATCC 10988.</title>
        <authorList>
            <person name="Pappas K.M."/>
            <person name="Kouvelis V.N."/>
            <person name="Saunders E."/>
            <person name="Brettin T.S."/>
            <person name="Bruce D."/>
            <person name="Detter C."/>
            <person name="Balakireva M."/>
            <person name="Han C.S."/>
            <person name="Savvakis G."/>
            <person name="Kyrpides N.C."/>
            <person name="Typas M.A."/>
        </authorList>
    </citation>
    <scope>NUCLEOTIDE SEQUENCE [LARGE SCALE GENOMIC DNA]</scope>
    <source>
        <strain evidence="6">ATCC 10988 / DSM 424 / CCUG 17860 / LMG 404 / NCIMB 8938 / NRRL B-806 / ZM1</strain>
    </source>
</reference>
<feature type="binding site" evidence="4">
    <location>
        <position position="6"/>
    </location>
    <ligand>
        <name>a divalent metal cation</name>
        <dbReference type="ChEBI" id="CHEBI:60240"/>
        <label>1</label>
    </ligand>
</feature>
<feature type="binding site" evidence="4">
    <location>
        <position position="204"/>
    </location>
    <ligand>
        <name>a divalent metal cation</name>
        <dbReference type="ChEBI" id="CHEBI:60240"/>
        <label>1</label>
    </ligand>
</feature>
<dbReference type="PROSITE" id="PS01090">
    <property type="entry name" value="TATD_2"/>
    <property type="match status" value="1"/>
</dbReference>
<dbReference type="GO" id="GO:0005829">
    <property type="term" value="C:cytosol"/>
    <property type="evidence" value="ECO:0007669"/>
    <property type="project" value="TreeGrafter"/>
</dbReference>
<evidence type="ECO:0000256" key="3">
    <source>
        <dbReference type="ARBA" id="ARBA00022801"/>
    </source>
</evidence>
<dbReference type="GO" id="GO:0016788">
    <property type="term" value="F:hydrolase activity, acting on ester bonds"/>
    <property type="evidence" value="ECO:0007669"/>
    <property type="project" value="InterPro"/>
</dbReference>
<dbReference type="InterPro" id="IPR018228">
    <property type="entry name" value="DNase_TatD-rel_CS"/>
</dbReference>
<dbReference type="Gene3D" id="3.20.20.140">
    <property type="entry name" value="Metal-dependent hydrolases"/>
    <property type="match status" value="1"/>
</dbReference>
<organism evidence="5 6">
    <name type="scientific">Zymomonas mobilis subsp. mobilis (strain ATCC 10988 / DSM 424 / LMG 404 / NCIMB 8938 / NRRL B-806 / ZM1)</name>
    <dbReference type="NCBI Taxonomy" id="555217"/>
    <lineage>
        <taxon>Bacteria</taxon>
        <taxon>Pseudomonadati</taxon>
        <taxon>Pseudomonadota</taxon>
        <taxon>Alphaproteobacteria</taxon>
        <taxon>Sphingomonadales</taxon>
        <taxon>Zymomonadaceae</taxon>
        <taxon>Zymomonas</taxon>
    </lineage>
</organism>
<dbReference type="InterPro" id="IPR015991">
    <property type="entry name" value="TatD/YcfH-like"/>
</dbReference>
<name>A0A0H3G4P2_ZYMMA</name>
<dbReference type="Pfam" id="PF01026">
    <property type="entry name" value="TatD_DNase"/>
    <property type="match status" value="1"/>
</dbReference>
<dbReference type="SUPFAM" id="SSF51556">
    <property type="entry name" value="Metallo-dependent hydrolases"/>
    <property type="match status" value="1"/>
</dbReference>
<comment type="similarity">
    <text evidence="1">Belongs to the metallo-dependent hydrolases superfamily. TatD-type hydrolase family.</text>
</comment>
<dbReference type="RefSeq" id="WP_011240928.1">
    <property type="nucleotide sequence ID" value="NC_017262.1"/>
</dbReference>
<feature type="binding site" evidence="4">
    <location>
        <position position="8"/>
    </location>
    <ligand>
        <name>a divalent metal cation</name>
        <dbReference type="ChEBI" id="CHEBI:60240"/>
        <label>1</label>
    </ligand>
</feature>
<dbReference type="AlphaFoldDB" id="A0A0H3G4P2"/>
<dbReference type="KEGG" id="zmm:Zmob_0227"/>
<dbReference type="Proteomes" id="UP000001494">
    <property type="component" value="Chromosome"/>
</dbReference>